<proteinExistence type="predicted"/>
<dbReference type="EMBL" id="JABWDY010031730">
    <property type="protein sequence ID" value="KAF5184701.1"/>
    <property type="molecule type" value="Genomic_DNA"/>
</dbReference>
<keyword evidence="1" id="KW-1133">Transmembrane helix</keyword>
<keyword evidence="1" id="KW-0812">Transmembrane</keyword>
<evidence type="ECO:0000313" key="2">
    <source>
        <dbReference type="EMBL" id="KAF5184701.1"/>
    </source>
</evidence>
<organism evidence="2 3">
    <name type="scientific">Thalictrum thalictroides</name>
    <name type="common">Rue-anemone</name>
    <name type="synonym">Anemone thalictroides</name>
    <dbReference type="NCBI Taxonomy" id="46969"/>
    <lineage>
        <taxon>Eukaryota</taxon>
        <taxon>Viridiplantae</taxon>
        <taxon>Streptophyta</taxon>
        <taxon>Embryophyta</taxon>
        <taxon>Tracheophyta</taxon>
        <taxon>Spermatophyta</taxon>
        <taxon>Magnoliopsida</taxon>
        <taxon>Ranunculales</taxon>
        <taxon>Ranunculaceae</taxon>
        <taxon>Thalictroideae</taxon>
        <taxon>Thalictrum</taxon>
    </lineage>
</organism>
<reference evidence="2 3" key="1">
    <citation type="submission" date="2020-06" db="EMBL/GenBank/DDBJ databases">
        <title>Transcriptomic and genomic resources for Thalictrum thalictroides and T. hernandezii: Facilitating candidate gene discovery in an emerging model plant lineage.</title>
        <authorList>
            <person name="Arias T."/>
            <person name="Riano-Pachon D.M."/>
            <person name="Di Stilio V.S."/>
        </authorList>
    </citation>
    <scope>NUCLEOTIDE SEQUENCE [LARGE SCALE GENOMIC DNA]</scope>
    <source>
        <strain evidence="3">cv. WT478/WT964</strain>
        <tissue evidence="2">Leaves</tissue>
    </source>
</reference>
<evidence type="ECO:0000256" key="1">
    <source>
        <dbReference type="SAM" id="Phobius"/>
    </source>
</evidence>
<keyword evidence="3" id="KW-1185">Reference proteome</keyword>
<dbReference type="AlphaFoldDB" id="A0A7J6VIZ5"/>
<evidence type="ECO:0000313" key="3">
    <source>
        <dbReference type="Proteomes" id="UP000554482"/>
    </source>
</evidence>
<comment type="caution">
    <text evidence="2">The sequence shown here is derived from an EMBL/GenBank/DDBJ whole genome shotgun (WGS) entry which is preliminary data.</text>
</comment>
<dbReference type="Proteomes" id="UP000554482">
    <property type="component" value="Unassembled WGS sequence"/>
</dbReference>
<sequence>MFRRQSSMYSLRQAMVLNGTWIPLIKVLWSAAIVSGMVATWQAKNKVSVGRVNVMLGICSRMILKHVRLAAQQSKVQNFNSGLEKDILEEWGIPSRGSNGFRVQECQCFLPMEHTVKVNTDGATNHHSAGIGLVFRNHNCDFLLVATKNLGSDNSFHA</sequence>
<keyword evidence="1" id="KW-0472">Membrane</keyword>
<name>A0A7J6VIZ5_THATH</name>
<feature type="transmembrane region" description="Helical" evidence="1">
    <location>
        <begin position="21"/>
        <end position="41"/>
    </location>
</feature>
<dbReference type="OrthoDB" id="1432268at2759"/>
<gene>
    <name evidence="2" type="ORF">FRX31_025711</name>
</gene>
<protein>
    <recommendedName>
        <fullName evidence="4">RNase H type-1 domain-containing protein</fullName>
    </recommendedName>
</protein>
<accession>A0A7J6VIZ5</accession>
<evidence type="ECO:0008006" key="4">
    <source>
        <dbReference type="Google" id="ProtNLM"/>
    </source>
</evidence>